<dbReference type="AlphaFoldDB" id="A0A818XSX0"/>
<dbReference type="EMBL" id="CAJOAY010000833">
    <property type="protein sequence ID" value="CAF3743349.1"/>
    <property type="molecule type" value="Genomic_DNA"/>
</dbReference>
<evidence type="ECO:0000256" key="1">
    <source>
        <dbReference type="SAM" id="MobiDB-lite"/>
    </source>
</evidence>
<comment type="caution">
    <text evidence="2">The sequence shown here is derived from an EMBL/GenBank/DDBJ whole genome shotgun (WGS) entry which is preliminary data.</text>
</comment>
<feature type="compositionally biased region" description="Polar residues" evidence="1">
    <location>
        <begin position="9"/>
        <end position="21"/>
    </location>
</feature>
<protein>
    <submittedName>
        <fullName evidence="2">Uncharacterized protein</fullName>
    </submittedName>
</protein>
<proteinExistence type="predicted"/>
<sequence>GFHGHEQPIATQTTTGSTAQPLYQDRADKYSTN</sequence>
<organism evidence="2 3">
    <name type="scientific">Adineta steineri</name>
    <dbReference type="NCBI Taxonomy" id="433720"/>
    <lineage>
        <taxon>Eukaryota</taxon>
        <taxon>Metazoa</taxon>
        <taxon>Spiralia</taxon>
        <taxon>Gnathifera</taxon>
        <taxon>Rotifera</taxon>
        <taxon>Eurotatoria</taxon>
        <taxon>Bdelloidea</taxon>
        <taxon>Adinetida</taxon>
        <taxon>Adinetidae</taxon>
        <taxon>Adineta</taxon>
    </lineage>
</organism>
<accession>A0A818XSX0</accession>
<feature type="non-terminal residue" evidence="2">
    <location>
        <position position="1"/>
    </location>
</feature>
<feature type="region of interest" description="Disordered" evidence="1">
    <location>
        <begin position="1"/>
        <end position="33"/>
    </location>
</feature>
<name>A0A818XSX0_9BILA</name>
<gene>
    <name evidence="2" type="ORF">OKA104_LOCUS15242</name>
</gene>
<dbReference type="Proteomes" id="UP000663881">
    <property type="component" value="Unassembled WGS sequence"/>
</dbReference>
<evidence type="ECO:0000313" key="2">
    <source>
        <dbReference type="EMBL" id="CAF3743349.1"/>
    </source>
</evidence>
<evidence type="ECO:0000313" key="3">
    <source>
        <dbReference type="Proteomes" id="UP000663881"/>
    </source>
</evidence>
<reference evidence="2" key="1">
    <citation type="submission" date="2021-02" db="EMBL/GenBank/DDBJ databases">
        <authorList>
            <person name="Nowell W R."/>
        </authorList>
    </citation>
    <scope>NUCLEOTIDE SEQUENCE</scope>
</reference>